<dbReference type="PANTHER" id="PTHR21646:SF46">
    <property type="entry name" value="UBIQUITIN CARBOXYL-TERMINAL HYDROLASE"/>
    <property type="match status" value="1"/>
</dbReference>
<accession>A0ABR1FU42</accession>
<dbReference type="GO" id="GO:0016787">
    <property type="term" value="F:hydrolase activity"/>
    <property type="evidence" value="ECO:0007669"/>
    <property type="project" value="UniProtKB-KW"/>
</dbReference>
<feature type="domain" description="USP" evidence="2">
    <location>
        <begin position="426"/>
        <end position="984"/>
    </location>
</feature>
<evidence type="ECO:0000313" key="5">
    <source>
        <dbReference type="Proteomes" id="UP001363151"/>
    </source>
</evidence>
<dbReference type="PANTHER" id="PTHR21646">
    <property type="entry name" value="UBIQUITIN CARBOXYL-TERMINAL HYDROLASE"/>
    <property type="match status" value="1"/>
</dbReference>
<dbReference type="SUPFAM" id="SSF54001">
    <property type="entry name" value="Cysteine proteinases"/>
    <property type="match status" value="1"/>
</dbReference>
<dbReference type="PROSITE" id="PS00973">
    <property type="entry name" value="USP_2"/>
    <property type="match status" value="1"/>
</dbReference>
<name>A0ABR1FU42_AURAN</name>
<dbReference type="InterPro" id="IPR016197">
    <property type="entry name" value="Chromo-like_dom_sf"/>
</dbReference>
<feature type="domain" description="DUSP" evidence="3">
    <location>
        <begin position="3"/>
        <end position="121"/>
    </location>
</feature>
<dbReference type="SMART" id="SM00695">
    <property type="entry name" value="DUSP"/>
    <property type="match status" value="1"/>
</dbReference>
<organism evidence="4 5">
    <name type="scientific">Aureococcus anophagefferens</name>
    <name type="common">Harmful bloom alga</name>
    <dbReference type="NCBI Taxonomy" id="44056"/>
    <lineage>
        <taxon>Eukaryota</taxon>
        <taxon>Sar</taxon>
        <taxon>Stramenopiles</taxon>
        <taxon>Ochrophyta</taxon>
        <taxon>Pelagophyceae</taxon>
        <taxon>Pelagomonadales</taxon>
        <taxon>Pelagomonadaceae</taxon>
        <taxon>Aureococcus</taxon>
    </lineage>
</organism>
<dbReference type="Pfam" id="PF06337">
    <property type="entry name" value="DUSP"/>
    <property type="match status" value="1"/>
</dbReference>
<dbReference type="Gene3D" id="3.90.70.10">
    <property type="entry name" value="Cysteine proteinases"/>
    <property type="match status" value="2"/>
</dbReference>
<keyword evidence="4" id="KW-0378">Hydrolase</keyword>
<dbReference type="InterPro" id="IPR001394">
    <property type="entry name" value="Peptidase_C19_UCH"/>
</dbReference>
<dbReference type="PROSITE" id="PS50235">
    <property type="entry name" value="USP_3"/>
    <property type="match status" value="1"/>
</dbReference>
<dbReference type="InterPro" id="IPR050185">
    <property type="entry name" value="Ub_carboxyl-term_hydrolase"/>
</dbReference>
<dbReference type="SUPFAM" id="SSF143791">
    <property type="entry name" value="DUSP-like"/>
    <property type="match status" value="1"/>
</dbReference>
<dbReference type="Proteomes" id="UP001363151">
    <property type="component" value="Unassembled WGS sequence"/>
</dbReference>
<dbReference type="PROSITE" id="PS51283">
    <property type="entry name" value="DUSP"/>
    <property type="match status" value="1"/>
</dbReference>
<gene>
    <name evidence="4" type="ORF">SO694_00020267</name>
</gene>
<sequence length="984" mass="108684">MAASRTAQRAQVKDALEAARMRLGDTYYVVSQKWWASWRQYVGYDQGLEGSLEQLSVSGSAAAEPGPVGNEPLSFASPEGDRFLKVGLVEHDDYALVPAPVWAALEGWYGGGPAYPVRVVQGASSAEVYVEVYPLRFDVRVVERDGRASAADRGARPVLCSRYDRVGGCRDRLFRAGRGGLGDERRIWVRAAAEEDFTGESVAGEPRELREDRFWGRGGDDDAQGEELWQLLEGDESAMIGGVPAVFGSREAPRWGALVEFRSPSAPGGNRLWPRDVRRERWRARLKAGDVVDARDSEGRWFDSVVVEVDGSKVKVHFRGWSSRWDTWVEKEDQSSLQPLFARTEDWRRLRVGDACEVRSEDAKKPLWYEARVVDCSGDRVEVSTVAPGAAVAPRWLETSSEQLCKMGTHIKKSRASAAARHDRDRQLAEHHRSGADRGAHHRLQCLSHTHPLTNYFLEDDGNNRPTFLDEINEDNPLGAGGQIARAYADFVRDVWSGKFAVVVPTALKRSIGTHAPQFSGYQQQDSQELMNYVLDGLHEDLNRIKRKPYTETLESNGRPDAEVSRESWSRFQMRNKSVIVDTCYGQLKSHITCPNCNHESITFDPYLSLSLPLPAAKTRRVAVTLLKLPLGTRPLKLVVAVPARETVGALKDALVALAYGADARSGGDLDLCDVWGHRVYRTFADAFSVEHIKPNDELVAFELDRRGANGKPKGRTVDVLFGKVAAARGSGSAFRAPGAAGAGPAKQYELFGLPLRVAVNDEATCGDLRAKVAAHCARFVASGDGDAYRCCASTASGTRFESDLGAEADALPSTVQTVTLEWSDEDLAGRVDAAERDAVDDHASARRRDDDGGRGAASIDVLDCFRKLAEREQLGETEQWYCAKCKQHSRAFKKLDLWSVPDVLILHLKRFQYAQNTYFVHRQKLDDLVSFPLRDLDLSSQVLGAKDDPRGCLYDLYAVSEHSGGLGGGHYTATAIDDATQVW</sequence>
<feature type="compositionally biased region" description="Basic and acidic residues" evidence="1">
    <location>
        <begin position="420"/>
        <end position="439"/>
    </location>
</feature>
<protein>
    <submittedName>
        <fullName evidence="4">Ubiquitinyl hydrolase</fullName>
    </submittedName>
</protein>
<dbReference type="InterPro" id="IPR018200">
    <property type="entry name" value="USP_CS"/>
</dbReference>
<dbReference type="Gene3D" id="2.30.30.140">
    <property type="match status" value="1"/>
</dbReference>
<dbReference type="Pfam" id="PF00443">
    <property type="entry name" value="UCH"/>
    <property type="match status" value="1"/>
</dbReference>
<dbReference type="EMBL" id="JBBJCI010000229">
    <property type="protein sequence ID" value="KAK7238619.1"/>
    <property type="molecule type" value="Genomic_DNA"/>
</dbReference>
<reference evidence="4 5" key="1">
    <citation type="submission" date="2024-03" db="EMBL/GenBank/DDBJ databases">
        <title>Aureococcus anophagefferens CCMP1851 and Kratosvirus quantuckense: Draft genome of a second virus-susceptible host strain in the model system.</title>
        <authorList>
            <person name="Chase E."/>
            <person name="Truchon A.R."/>
            <person name="Schepens W."/>
            <person name="Wilhelm S.W."/>
        </authorList>
    </citation>
    <scope>NUCLEOTIDE SEQUENCE [LARGE SCALE GENOMIC DNA]</scope>
    <source>
        <strain evidence="4 5">CCMP1851</strain>
    </source>
</reference>
<dbReference type="InterPro" id="IPR038765">
    <property type="entry name" value="Papain-like_cys_pep_sf"/>
</dbReference>
<proteinExistence type="predicted"/>
<dbReference type="CDD" id="cd20104">
    <property type="entry name" value="MBT_PHF20L1-like"/>
    <property type="match status" value="1"/>
</dbReference>
<evidence type="ECO:0000313" key="4">
    <source>
        <dbReference type="EMBL" id="KAK7238619.1"/>
    </source>
</evidence>
<dbReference type="InterPro" id="IPR028889">
    <property type="entry name" value="USP"/>
</dbReference>
<dbReference type="SUPFAM" id="SSF54160">
    <property type="entry name" value="Chromo domain-like"/>
    <property type="match status" value="1"/>
</dbReference>
<evidence type="ECO:0000256" key="1">
    <source>
        <dbReference type="SAM" id="MobiDB-lite"/>
    </source>
</evidence>
<keyword evidence="5" id="KW-1185">Reference proteome</keyword>
<dbReference type="InterPro" id="IPR006615">
    <property type="entry name" value="Pept_C19_DUSP"/>
</dbReference>
<dbReference type="Gene3D" id="3.30.2230.10">
    <property type="entry name" value="DUSP-like"/>
    <property type="match status" value="1"/>
</dbReference>
<evidence type="ECO:0000259" key="2">
    <source>
        <dbReference type="PROSITE" id="PS50235"/>
    </source>
</evidence>
<comment type="caution">
    <text evidence="4">The sequence shown here is derived from an EMBL/GenBank/DDBJ whole genome shotgun (WGS) entry which is preliminary data.</text>
</comment>
<dbReference type="InterPro" id="IPR035927">
    <property type="entry name" value="DUSP-like_sf"/>
</dbReference>
<evidence type="ECO:0000259" key="3">
    <source>
        <dbReference type="PROSITE" id="PS51283"/>
    </source>
</evidence>
<feature type="region of interest" description="Disordered" evidence="1">
    <location>
        <begin position="415"/>
        <end position="440"/>
    </location>
</feature>